<keyword evidence="2" id="KW-1185">Reference proteome</keyword>
<evidence type="ECO:0008006" key="3">
    <source>
        <dbReference type="Google" id="ProtNLM"/>
    </source>
</evidence>
<proteinExistence type="predicted"/>
<accession>A0ABM7PLJ0</accession>
<name>A0ABM7PLJ0_9BACT</name>
<sequence length="138" mass="14300">MLRVCVIDGQGGGIGSAIIRRIKELSEEQVEIIALGTNALATAQMLKAGANRGASGENAIVRSVRDCDVVTGPLGIIMAHALMGEVTPVMAEAISGCAAKKVLLPLSQDNVEVVGVHKAPLPHLVDELIESGLKTLLN</sequence>
<evidence type="ECO:0000313" key="2">
    <source>
        <dbReference type="Proteomes" id="UP001320148"/>
    </source>
</evidence>
<evidence type="ECO:0000313" key="1">
    <source>
        <dbReference type="EMBL" id="BCS98244.1"/>
    </source>
</evidence>
<dbReference type="EMBL" id="AP024488">
    <property type="protein sequence ID" value="BCS98244.1"/>
    <property type="molecule type" value="Genomic_DNA"/>
</dbReference>
<reference evidence="1 2" key="1">
    <citation type="submission" date="2021-02" db="EMBL/GenBank/DDBJ databases">
        <title>Complete genome of Desulfoluna sp. strain ASN36.</title>
        <authorList>
            <person name="Takahashi A."/>
            <person name="Kojima H."/>
            <person name="Fukui M."/>
        </authorList>
    </citation>
    <scope>NUCLEOTIDE SEQUENCE [LARGE SCALE GENOMIC DNA]</scope>
    <source>
        <strain evidence="1 2">ASN36</strain>
    </source>
</reference>
<gene>
    <name evidence="1" type="ORF">DSLASN_38760</name>
</gene>
<protein>
    <recommendedName>
        <fullName evidence="3">DUF3842 family protein</fullName>
    </recommendedName>
</protein>
<dbReference type="Proteomes" id="UP001320148">
    <property type="component" value="Chromosome"/>
</dbReference>
<dbReference type="InterPro" id="IPR024208">
    <property type="entry name" value="DUF3842"/>
</dbReference>
<organism evidence="1 2">
    <name type="scientific">Desulfoluna limicola</name>
    <dbReference type="NCBI Taxonomy" id="2810562"/>
    <lineage>
        <taxon>Bacteria</taxon>
        <taxon>Pseudomonadati</taxon>
        <taxon>Thermodesulfobacteriota</taxon>
        <taxon>Desulfobacteria</taxon>
        <taxon>Desulfobacterales</taxon>
        <taxon>Desulfolunaceae</taxon>
        <taxon>Desulfoluna</taxon>
    </lineage>
</organism>
<dbReference type="Pfam" id="PF12953">
    <property type="entry name" value="DUF3842"/>
    <property type="match status" value="1"/>
</dbReference>
<dbReference type="RefSeq" id="WP_236889650.1">
    <property type="nucleotide sequence ID" value="NZ_AP024488.1"/>
</dbReference>